<accession>A0AAD4MSP1</accession>
<keyword evidence="3" id="KW-0722">Serine protease inhibitor</keyword>
<dbReference type="InterPro" id="IPR042185">
    <property type="entry name" value="Serpin_sf_2"/>
</dbReference>
<dbReference type="Gene3D" id="3.30.497.10">
    <property type="entry name" value="Antithrombin, subunit I, domain 2"/>
    <property type="match status" value="1"/>
</dbReference>
<evidence type="ECO:0000259" key="2">
    <source>
        <dbReference type="Pfam" id="PF00079"/>
    </source>
</evidence>
<proteinExistence type="inferred from homology"/>
<comment type="caution">
    <text evidence="3">The sequence shown here is derived from an EMBL/GenBank/DDBJ whole genome shotgun (WGS) entry which is preliminary data.</text>
</comment>
<dbReference type="Pfam" id="PF00079">
    <property type="entry name" value="Serpin"/>
    <property type="match status" value="1"/>
</dbReference>
<reference evidence="3" key="1">
    <citation type="submission" date="2022-01" db="EMBL/GenBank/DDBJ databases">
        <title>Genome Sequence Resource for Two Populations of Ditylenchus destructor, the Migratory Endoparasitic Phytonematode.</title>
        <authorList>
            <person name="Zhang H."/>
            <person name="Lin R."/>
            <person name="Xie B."/>
        </authorList>
    </citation>
    <scope>NUCLEOTIDE SEQUENCE</scope>
    <source>
        <strain evidence="3">BazhouSP</strain>
    </source>
</reference>
<organism evidence="3 4">
    <name type="scientific">Ditylenchus destructor</name>
    <dbReference type="NCBI Taxonomy" id="166010"/>
    <lineage>
        <taxon>Eukaryota</taxon>
        <taxon>Metazoa</taxon>
        <taxon>Ecdysozoa</taxon>
        <taxon>Nematoda</taxon>
        <taxon>Chromadorea</taxon>
        <taxon>Rhabditida</taxon>
        <taxon>Tylenchina</taxon>
        <taxon>Tylenchomorpha</taxon>
        <taxon>Sphaerularioidea</taxon>
        <taxon>Anguinidae</taxon>
        <taxon>Anguininae</taxon>
        <taxon>Ditylenchus</taxon>
    </lineage>
</organism>
<dbReference type="AlphaFoldDB" id="A0AAD4MSP1"/>
<dbReference type="PANTHER" id="PTHR11461">
    <property type="entry name" value="SERINE PROTEASE INHIBITOR, SERPIN"/>
    <property type="match status" value="1"/>
</dbReference>
<keyword evidence="4" id="KW-1185">Reference proteome</keyword>
<evidence type="ECO:0000313" key="4">
    <source>
        <dbReference type="Proteomes" id="UP001201812"/>
    </source>
</evidence>
<gene>
    <name evidence="3" type="ORF">DdX_16965</name>
</gene>
<dbReference type="InterPro" id="IPR000215">
    <property type="entry name" value="Serpin_fam"/>
</dbReference>
<dbReference type="InterPro" id="IPR042178">
    <property type="entry name" value="Serpin_sf_1"/>
</dbReference>
<dbReference type="GO" id="GO:0004867">
    <property type="term" value="F:serine-type endopeptidase inhibitor activity"/>
    <property type="evidence" value="ECO:0007669"/>
    <property type="project" value="UniProtKB-KW"/>
</dbReference>
<dbReference type="Proteomes" id="UP001201812">
    <property type="component" value="Unassembled WGS sequence"/>
</dbReference>
<keyword evidence="3" id="KW-0646">Protease inhibitor</keyword>
<sequence length="307" mass="36187">MHFCHFLDKNGTFRDLLQLETYKMSYHTPLYRGYKKSYAVGRTNEGTDTCDLGCSLGEIEAYFVEVKTVFKQLSVLEIIHDANHIYYDVSIELFDDYKEKVTQLYGIDCFDSLDLSDPHGTAKKINTFVEEITKGNLKDVICRCMSTAGDAEMMTFSNVTASRYFYYENDEMQRICLPYKNGEYDYEKKSRRKMDVGEISMYIFLPRSRDGLLKLVYDLDGEKLLEWLRLKPLQDYRQKKSRARDVKYKLSVKIPKFTIRTDLELTDTLIQIGLERYFSGNADFSRENNTCFSLEQLWMSMREMRKN</sequence>
<protein>
    <submittedName>
        <fullName evidence="3">Serpin (Serine protease inhibitor) domain-containing protein</fullName>
    </submittedName>
</protein>
<dbReference type="Gene3D" id="2.30.39.10">
    <property type="entry name" value="Alpha-1-antitrypsin, domain 1"/>
    <property type="match status" value="1"/>
</dbReference>
<dbReference type="GO" id="GO:0005615">
    <property type="term" value="C:extracellular space"/>
    <property type="evidence" value="ECO:0007669"/>
    <property type="project" value="InterPro"/>
</dbReference>
<dbReference type="InterPro" id="IPR036186">
    <property type="entry name" value="Serpin_sf"/>
</dbReference>
<dbReference type="EMBL" id="JAKKPZ010000159">
    <property type="protein sequence ID" value="KAI1700026.1"/>
    <property type="molecule type" value="Genomic_DNA"/>
</dbReference>
<evidence type="ECO:0000313" key="3">
    <source>
        <dbReference type="EMBL" id="KAI1700026.1"/>
    </source>
</evidence>
<comment type="similarity">
    <text evidence="1">Belongs to the serpin family.</text>
</comment>
<dbReference type="SUPFAM" id="SSF56574">
    <property type="entry name" value="Serpins"/>
    <property type="match status" value="1"/>
</dbReference>
<dbReference type="InterPro" id="IPR023796">
    <property type="entry name" value="Serpin_dom"/>
</dbReference>
<dbReference type="PANTHER" id="PTHR11461:SF211">
    <property type="entry name" value="GH10112P-RELATED"/>
    <property type="match status" value="1"/>
</dbReference>
<feature type="domain" description="Serpin" evidence="2">
    <location>
        <begin position="79"/>
        <end position="286"/>
    </location>
</feature>
<evidence type="ECO:0000256" key="1">
    <source>
        <dbReference type="ARBA" id="ARBA00009500"/>
    </source>
</evidence>
<name>A0AAD4MSP1_9BILA</name>